<feature type="signal peptide" evidence="9">
    <location>
        <begin position="1"/>
        <end position="26"/>
    </location>
</feature>
<dbReference type="KEGG" id="aqu:109581647"/>
<evidence type="ECO:0000256" key="6">
    <source>
        <dbReference type="ARBA" id="ARBA00022989"/>
    </source>
</evidence>
<dbReference type="EC" id="2.4.1.-" evidence="8"/>
<evidence type="ECO:0000313" key="11">
    <source>
        <dbReference type="Proteomes" id="UP000007879"/>
    </source>
</evidence>
<reference evidence="10" key="2">
    <citation type="submission" date="2017-05" db="UniProtKB">
        <authorList>
            <consortium name="EnsemblMetazoa"/>
        </authorList>
    </citation>
    <scope>IDENTIFICATION</scope>
</reference>
<comment type="similarity">
    <text evidence="2 8">Belongs to the glycosyltransferase 92 family.</text>
</comment>
<evidence type="ECO:0000256" key="9">
    <source>
        <dbReference type="SAM" id="SignalP"/>
    </source>
</evidence>
<dbReference type="EnsemblMetazoa" id="Aqu2.1.32900_001">
    <property type="protein sequence ID" value="Aqu2.1.32900_001"/>
    <property type="gene ID" value="Aqu2.1.32900"/>
</dbReference>
<evidence type="ECO:0000313" key="10">
    <source>
        <dbReference type="EnsemblMetazoa" id="Aqu2.1.32900_001"/>
    </source>
</evidence>
<name>A0A1X7UY45_AMPQE</name>
<dbReference type="eggNOG" id="KOG4735">
    <property type="taxonomic scope" value="Eukaryota"/>
</dbReference>
<dbReference type="AlphaFoldDB" id="A0A1X7UY45"/>
<dbReference type="Proteomes" id="UP000007879">
    <property type="component" value="Unassembled WGS sequence"/>
</dbReference>
<dbReference type="GO" id="GO:0005737">
    <property type="term" value="C:cytoplasm"/>
    <property type="evidence" value="ECO:0007669"/>
    <property type="project" value="TreeGrafter"/>
</dbReference>
<keyword evidence="9" id="KW-0732">Signal</keyword>
<reference evidence="11" key="1">
    <citation type="journal article" date="2010" name="Nature">
        <title>The Amphimedon queenslandica genome and the evolution of animal complexity.</title>
        <authorList>
            <person name="Srivastava M."/>
            <person name="Simakov O."/>
            <person name="Chapman J."/>
            <person name="Fahey B."/>
            <person name="Gauthier M.E."/>
            <person name="Mitros T."/>
            <person name="Richards G.S."/>
            <person name="Conaco C."/>
            <person name="Dacre M."/>
            <person name="Hellsten U."/>
            <person name="Larroux C."/>
            <person name="Putnam N.H."/>
            <person name="Stanke M."/>
            <person name="Adamska M."/>
            <person name="Darling A."/>
            <person name="Degnan S.M."/>
            <person name="Oakley T.H."/>
            <person name="Plachetzki D.C."/>
            <person name="Zhai Y."/>
            <person name="Adamski M."/>
            <person name="Calcino A."/>
            <person name="Cummins S.F."/>
            <person name="Goodstein D.M."/>
            <person name="Harris C."/>
            <person name="Jackson D.J."/>
            <person name="Leys S.P."/>
            <person name="Shu S."/>
            <person name="Woodcroft B.J."/>
            <person name="Vervoort M."/>
            <person name="Kosik K.S."/>
            <person name="Manning G."/>
            <person name="Degnan B.M."/>
            <person name="Rokhsar D.S."/>
        </authorList>
    </citation>
    <scope>NUCLEOTIDE SEQUENCE [LARGE SCALE GENOMIC DNA]</scope>
</reference>
<organism evidence="10">
    <name type="scientific">Amphimedon queenslandica</name>
    <name type="common">Sponge</name>
    <dbReference type="NCBI Taxonomy" id="400682"/>
    <lineage>
        <taxon>Eukaryota</taxon>
        <taxon>Metazoa</taxon>
        <taxon>Porifera</taxon>
        <taxon>Demospongiae</taxon>
        <taxon>Heteroscleromorpha</taxon>
        <taxon>Haplosclerida</taxon>
        <taxon>Niphatidae</taxon>
        <taxon>Amphimedon</taxon>
    </lineage>
</organism>
<dbReference type="GO" id="GO:0016020">
    <property type="term" value="C:membrane"/>
    <property type="evidence" value="ECO:0007669"/>
    <property type="project" value="UniProtKB-SubCell"/>
</dbReference>
<keyword evidence="4 8" id="KW-0808">Transferase</keyword>
<keyword evidence="5" id="KW-0812">Transmembrane</keyword>
<evidence type="ECO:0000256" key="8">
    <source>
        <dbReference type="RuleBase" id="RU366017"/>
    </source>
</evidence>
<keyword evidence="6" id="KW-1133">Transmembrane helix</keyword>
<dbReference type="PANTHER" id="PTHR21461:SF69">
    <property type="entry name" value="GLYCOSYLTRANSFERASE FAMILY 92 PROTEIN"/>
    <property type="match status" value="1"/>
</dbReference>
<gene>
    <name evidence="10" type="primary">109581647</name>
</gene>
<dbReference type="Pfam" id="PF01697">
    <property type="entry name" value="Glyco_transf_92"/>
    <property type="match status" value="1"/>
</dbReference>
<keyword evidence="7" id="KW-0472">Membrane</keyword>
<dbReference type="EnsemblMetazoa" id="XM_019995941.1">
    <property type="protein sequence ID" value="XP_019851500.1"/>
    <property type="gene ID" value="LOC109581647"/>
</dbReference>
<dbReference type="GO" id="GO:0016757">
    <property type="term" value="F:glycosyltransferase activity"/>
    <property type="evidence" value="ECO:0007669"/>
    <property type="project" value="UniProtKB-UniRule"/>
</dbReference>
<evidence type="ECO:0000256" key="7">
    <source>
        <dbReference type="ARBA" id="ARBA00023136"/>
    </source>
</evidence>
<proteinExistence type="inferred from homology"/>
<evidence type="ECO:0000256" key="1">
    <source>
        <dbReference type="ARBA" id="ARBA00004167"/>
    </source>
</evidence>
<dbReference type="OrthoDB" id="2526284at2759"/>
<dbReference type="PANTHER" id="PTHR21461">
    <property type="entry name" value="GLYCOSYLTRANSFERASE FAMILY 92 PROTEIN"/>
    <property type="match status" value="1"/>
</dbReference>
<dbReference type="InParanoid" id="A0A1X7UY45"/>
<evidence type="ECO:0000256" key="3">
    <source>
        <dbReference type="ARBA" id="ARBA00022676"/>
    </source>
</evidence>
<keyword evidence="3 8" id="KW-0328">Glycosyltransferase</keyword>
<dbReference type="InterPro" id="IPR008166">
    <property type="entry name" value="Glyco_transf_92"/>
</dbReference>
<sequence>MKFVTKLFLAVLLALLLFLVFRYAPGEIMDTRKGPSIKSTLASTYGEEEEDHMHTDKLLPDPLRHGQYPNNQSDLWIQISKEFIIRRLGYLDKRDGNNVSINLLSMQYEKKGHPPAIFLKIYDKYNQAVSCLSTSLELGSLKGRDTYVLYLIRSPPLMPDQTGSVSHVTISTNKQCLAESDSILIRIVEDKPPKYNFGICLHKAFENLSPKVIHDWVKLNMELGAEVIMLYLQMKAPQEVYNVLRPYIDKGRVEVLDWQLEPPLTSVDSYYYGQTGVISECIWENMHKVKYLGLNDADEFFVPLKHNNIPDMLRELETIEEARRAGSFIFTNALLRGSKALPIVTEALNSKSCDGLRVDSLPVYFKRSEYCLETGGQSVKMIVKPDAVFTAWGHLLLSYRSDKYLKEYIVPDTMGLSYHYRPGWNDYKGCTTPIKETRIIEKFFTNITHCSVL</sequence>
<keyword evidence="11" id="KW-1185">Reference proteome</keyword>
<protein>
    <recommendedName>
        <fullName evidence="8">Glycosyltransferase family 92 protein</fullName>
        <ecNumber evidence="8">2.4.1.-</ecNumber>
    </recommendedName>
</protein>
<comment type="subcellular location">
    <subcellularLocation>
        <location evidence="1">Membrane</location>
        <topology evidence="1">Single-pass membrane protein</topology>
    </subcellularLocation>
</comment>
<evidence type="ECO:0000256" key="4">
    <source>
        <dbReference type="ARBA" id="ARBA00022679"/>
    </source>
</evidence>
<accession>A0A1X7UY45</accession>
<evidence type="ECO:0000256" key="2">
    <source>
        <dbReference type="ARBA" id="ARBA00007647"/>
    </source>
</evidence>
<feature type="chain" id="PRO_5010862936" description="Glycosyltransferase family 92 protein" evidence="9">
    <location>
        <begin position="27"/>
        <end position="453"/>
    </location>
</feature>
<evidence type="ECO:0000256" key="5">
    <source>
        <dbReference type="ARBA" id="ARBA00022692"/>
    </source>
</evidence>